<keyword evidence="3" id="KW-1185">Reference proteome</keyword>
<feature type="compositionally biased region" description="Basic and acidic residues" evidence="1">
    <location>
        <begin position="443"/>
        <end position="459"/>
    </location>
</feature>
<name>A0A9P6GNG4_9PLEO</name>
<feature type="region of interest" description="Disordered" evidence="1">
    <location>
        <begin position="220"/>
        <end position="583"/>
    </location>
</feature>
<feature type="compositionally biased region" description="Basic and acidic residues" evidence="1">
    <location>
        <begin position="57"/>
        <end position="97"/>
    </location>
</feature>
<accession>A0A9P6GNG4</accession>
<evidence type="ECO:0000313" key="2">
    <source>
        <dbReference type="EMBL" id="KAF9738195.1"/>
    </source>
</evidence>
<comment type="caution">
    <text evidence="2">The sequence shown here is derived from an EMBL/GenBank/DDBJ whole genome shotgun (WGS) entry which is preliminary data.</text>
</comment>
<feature type="compositionally biased region" description="Basic and acidic residues" evidence="1">
    <location>
        <begin position="570"/>
        <end position="583"/>
    </location>
</feature>
<sequence length="583" mass="65802">MPTPPPDPEHYRHEVQNRVQSLLSGQRPRHPILSQYSTRRLILEGLLEEVRIYRLNKEKQVLKAREDAARMHERRGEGGQASSRRDGREKEQGESSHHGRRRDKLGEEDRQPLLGEDDQSSGFIMSGGASGPPLSDEAAAQPKHSFPGDPKKNHGHSRLHSPLPGSSQGKQRLDRHGKPLVRSKRGWRDATPGPFPEYKFKKGPMLGLGDHLRERFQWGVDSYHLQQRRKERRERGSLDERRKVRKGKGAEEDKKGREKEEKPMSKSEGKRPVEQDHSSHSPKGGPSGEARSTGRKEHARHVEKITGDKHAKQQERGRHRIRSQRREAHDSQAETARNVNAEADARSKGERRARHEAEASHSSTHRGTRGSKPQIPVYEQTPQSQRVEARERAQAKQSDVNEENSQRTVYLDRSTNEEPSQLADDARAPPHLGTTATTATKWWSDRSDTSSDDSRHDPCDNNDEQYFSDHFIEELRSRTGSVASDFTTPRSQGPTGGKHGHRQLSPVDELHREADQSLPEHKNSPALPSGRATSGSHPLPEISVHTPSDSGRSSVSQRIWAQKLASEVNEPDHDTDEAGRRKP</sequence>
<dbReference type="OrthoDB" id="3801426at2759"/>
<protein>
    <submittedName>
        <fullName evidence="2">Uncharacterized protein</fullName>
    </submittedName>
</protein>
<feature type="compositionally biased region" description="Polar residues" evidence="1">
    <location>
        <begin position="478"/>
        <end position="493"/>
    </location>
</feature>
<evidence type="ECO:0000313" key="3">
    <source>
        <dbReference type="Proteomes" id="UP000756921"/>
    </source>
</evidence>
<feature type="compositionally biased region" description="Basic and acidic residues" evidence="1">
    <location>
        <begin position="343"/>
        <end position="359"/>
    </location>
</feature>
<reference evidence="2" key="1">
    <citation type="journal article" date="2020" name="Mol. Plant Microbe Interact.">
        <title>Genome Sequence of the Biocontrol Agent Coniothyrium minitans strain Conio (IMI 134523).</title>
        <authorList>
            <person name="Patel D."/>
            <person name="Shittu T.A."/>
            <person name="Baroncelli R."/>
            <person name="Muthumeenakshi S."/>
            <person name="Osborne T.H."/>
            <person name="Janganan T.K."/>
            <person name="Sreenivasaprasad S."/>
        </authorList>
    </citation>
    <scope>NUCLEOTIDE SEQUENCE</scope>
    <source>
        <strain evidence="2">Conio</strain>
    </source>
</reference>
<dbReference type="AlphaFoldDB" id="A0A9P6GNG4"/>
<feature type="compositionally biased region" description="Basic and acidic residues" evidence="1">
    <location>
        <begin position="508"/>
        <end position="523"/>
    </location>
</feature>
<gene>
    <name evidence="2" type="ORF">PMIN01_03478</name>
</gene>
<feature type="region of interest" description="Disordered" evidence="1">
    <location>
        <begin position="57"/>
        <end position="206"/>
    </location>
</feature>
<evidence type="ECO:0000256" key="1">
    <source>
        <dbReference type="SAM" id="MobiDB-lite"/>
    </source>
</evidence>
<feature type="compositionally biased region" description="Basic and acidic residues" evidence="1">
    <location>
        <begin position="292"/>
        <end position="316"/>
    </location>
</feature>
<dbReference type="EMBL" id="WJXW01000003">
    <property type="protein sequence ID" value="KAF9738195.1"/>
    <property type="molecule type" value="Genomic_DNA"/>
</dbReference>
<organism evidence="2 3">
    <name type="scientific">Paraphaeosphaeria minitans</name>
    <dbReference type="NCBI Taxonomy" id="565426"/>
    <lineage>
        <taxon>Eukaryota</taxon>
        <taxon>Fungi</taxon>
        <taxon>Dikarya</taxon>
        <taxon>Ascomycota</taxon>
        <taxon>Pezizomycotina</taxon>
        <taxon>Dothideomycetes</taxon>
        <taxon>Pleosporomycetidae</taxon>
        <taxon>Pleosporales</taxon>
        <taxon>Massarineae</taxon>
        <taxon>Didymosphaeriaceae</taxon>
        <taxon>Paraphaeosphaeria</taxon>
    </lineage>
</organism>
<proteinExistence type="predicted"/>
<feature type="compositionally biased region" description="Polar residues" evidence="1">
    <location>
        <begin position="545"/>
        <end position="559"/>
    </location>
</feature>
<feature type="compositionally biased region" description="Basic and acidic residues" evidence="1">
    <location>
        <begin position="233"/>
        <end position="279"/>
    </location>
</feature>
<dbReference type="Proteomes" id="UP000756921">
    <property type="component" value="Unassembled WGS sequence"/>
</dbReference>